<evidence type="ECO:0000313" key="3">
    <source>
        <dbReference type="Proteomes" id="UP000070133"/>
    </source>
</evidence>
<reference evidence="2 3" key="1">
    <citation type="submission" date="2015-07" db="EMBL/GenBank/DDBJ databases">
        <title>Comparative genomics of the Sigatoka disease complex on banana suggests a link between parallel evolutionary changes in Pseudocercospora fijiensis and Pseudocercospora eumusae and increased virulence on the banana host.</title>
        <authorList>
            <person name="Chang T.-C."/>
            <person name="Salvucci A."/>
            <person name="Crous P.W."/>
            <person name="Stergiopoulos I."/>
        </authorList>
    </citation>
    <scope>NUCLEOTIDE SEQUENCE [LARGE SCALE GENOMIC DNA]</scope>
    <source>
        <strain evidence="2 3">CBS 114824</strain>
    </source>
</reference>
<feature type="compositionally biased region" description="Basic and acidic residues" evidence="1">
    <location>
        <begin position="222"/>
        <end position="244"/>
    </location>
</feature>
<feature type="compositionally biased region" description="Polar residues" evidence="1">
    <location>
        <begin position="391"/>
        <end position="408"/>
    </location>
</feature>
<sequence length="433" mass="50665">MDSLSEAEREYCKEDKWFGIRSLDNNTKELHTFASDASQVKYLFLWQQFRIDCWIRHKESIPSNVDPRSIDFPQFVQQHASDIHLIDYVWPWPQNIEKTNKEARDLAACLVSWANNQSDKFARYVSEETIKSSELKYRDPSDIKLPPTPTRDKNRQGSIPGSFDPGSTKEEIHDSEEAAYQPRRDEQHEQYPQSNPPSHLQDSARRPDHQGPLRSPPAHLQDSARHPDILQHLEARQHPEDRTSRIFQPRRRQNIPQQQPYLNQPAHPQDSDWQPDPREDPEDRPPRFLSQLRRQDIPQQQPHFNQPAHPQDSDWQLDPREDPDGRPSRVFSQLRSQNTPQRQIYGQPYAFPHRSPPSPPRMSFQARPQILETTEDCGQTTPRRQIYGQPYTPSHRSPLSPPRMTSQARPKILETTEDLLDSLGIDKLSIRDD</sequence>
<feature type="compositionally biased region" description="Basic and acidic residues" evidence="1">
    <location>
        <begin position="167"/>
        <end position="189"/>
    </location>
</feature>
<organism evidence="2 3">
    <name type="scientific">Pseudocercospora eumusae</name>
    <dbReference type="NCBI Taxonomy" id="321146"/>
    <lineage>
        <taxon>Eukaryota</taxon>
        <taxon>Fungi</taxon>
        <taxon>Dikarya</taxon>
        <taxon>Ascomycota</taxon>
        <taxon>Pezizomycotina</taxon>
        <taxon>Dothideomycetes</taxon>
        <taxon>Dothideomycetidae</taxon>
        <taxon>Mycosphaerellales</taxon>
        <taxon>Mycosphaerellaceae</taxon>
        <taxon>Pseudocercospora</taxon>
    </lineage>
</organism>
<keyword evidence="3" id="KW-1185">Reference proteome</keyword>
<feature type="compositionally biased region" description="Basic and acidic residues" evidence="1">
    <location>
        <begin position="202"/>
        <end position="211"/>
    </location>
</feature>
<dbReference type="Proteomes" id="UP000070133">
    <property type="component" value="Unassembled WGS sequence"/>
</dbReference>
<dbReference type="AlphaFoldDB" id="A0A139HE17"/>
<proteinExistence type="predicted"/>
<feature type="compositionally biased region" description="Basic and acidic residues" evidence="1">
    <location>
        <begin position="317"/>
        <end position="327"/>
    </location>
</feature>
<comment type="caution">
    <text evidence="2">The sequence shown here is derived from an EMBL/GenBank/DDBJ whole genome shotgun (WGS) entry which is preliminary data.</text>
</comment>
<feature type="compositionally biased region" description="Basic and acidic residues" evidence="1">
    <location>
        <begin position="275"/>
        <end position="286"/>
    </location>
</feature>
<name>A0A139HE17_9PEZI</name>
<evidence type="ECO:0000313" key="2">
    <source>
        <dbReference type="EMBL" id="KXT00656.1"/>
    </source>
</evidence>
<evidence type="ECO:0000256" key="1">
    <source>
        <dbReference type="SAM" id="MobiDB-lite"/>
    </source>
</evidence>
<protein>
    <submittedName>
        <fullName evidence="2">Uncharacterized protein</fullName>
    </submittedName>
</protein>
<feature type="compositionally biased region" description="Polar residues" evidence="1">
    <location>
        <begin position="190"/>
        <end position="201"/>
    </location>
</feature>
<accession>A0A139HE17</accession>
<dbReference type="EMBL" id="LFZN01000069">
    <property type="protein sequence ID" value="KXT00656.1"/>
    <property type="molecule type" value="Genomic_DNA"/>
</dbReference>
<feature type="region of interest" description="Disordered" evidence="1">
    <location>
        <begin position="135"/>
        <end position="410"/>
    </location>
</feature>
<gene>
    <name evidence="2" type="ORF">AC578_4018</name>
</gene>
<feature type="compositionally biased region" description="Polar residues" evidence="1">
    <location>
        <begin position="330"/>
        <end position="344"/>
    </location>
</feature>